<accession>A0A8D9MCF2</accession>
<proteinExistence type="predicted"/>
<reference evidence="2 3" key="1">
    <citation type="submission" date="2021-07" db="EMBL/GenBank/DDBJ databases">
        <authorList>
            <consortium name="Genoscope - CEA"/>
            <person name="William W."/>
        </authorList>
    </citation>
    <scope>NUCLEOTIDE SEQUENCE [LARGE SCALE GENOMIC DNA]</scope>
</reference>
<evidence type="ECO:0000256" key="1">
    <source>
        <dbReference type="SAM" id="MobiDB-lite"/>
    </source>
</evidence>
<feature type="non-terminal residue" evidence="2">
    <location>
        <position position="171"/>
    </location>
</feature>
<protein>
    <submittedName>
        <fullName evidence="2">Uncharacterized protein</fullName>
    </submittedName>
</protein>
<dbReference type="Proteomes" id="UP000694005">
    <property type="component" value="Chromosome A04"/>
</dbReference>
<dbReference type="Gramene" id="A04p16140.2_BraZ1">
    <property type="protein sequence ID" value="A04p16140.2_BraZ1.CDS"/>
    <property type="gene ID" value="A04g16140.2_BraZ1"/>
</dbReference>
<name>A0A8D9MCF2_BRACM</name>
<feature type="compositionally biased region" description="Basic and acidic residues" evidence="1">
    <location>
        <begin position="64"/>
        <end position="77"/>
    </location>
</feature>
<dbReference type="AlphaFoldDB" id="A0A8D9MCF2"/>
<evidence type="ECO:0000313" key="3">
    <source>
        <dbReference type="Proteomes" id="UP000694005"/>
    </source>
</evidence>
<feature type="region of interest" description="Disordered" evidence="1">
    <location>
        <begin position="16"/>
        <end position="77"/>
    </location>
</feature>
<evidence type="ECO:0000313" key="2">
    <source>
        <dbReference type="EMBL" id="CAG7906713.1"/>
    </source>
</evidence>
<organism evidence="2 3">
    <name type="scientific">Brassica campestris</name>
    <name type="common">Field mustard</name>
    <dbReference type="NCBI Taxonomy" id="3711"/>
    <lineage>
        <taxon>Eukaryota</taxon>
        <taxon>Viridiplantae</taxon>
        <taxon>Streptophyta</taxon>
        <taxon>Embryophyta</taxon>
        <taxon>Tracheophyta</taxon>
        <taxon>Spermatophyta</taxon>
        <taxon>Magnoliopsida</taxon>
        <taxon>eudicotyledons</taxon>
        <taxon>Gunneridae</taxon>
        <taxon>Pentapetalae</taxon>
        <taxon>rosids</taxon>
        <taxon>malvids</taxon>
        <taxon>Brassicales</taxon>
        <taxon>Brassicaceae</taxon>
        <taxon>Brassiceae</taxon>
        <taxon>Brassica</taxon>
    </lineage>
</organism>
<sequence length="171" mass="19843">EEDEVKITFIPFVKENKKKQKNRQKKDAECTSNARPSGRNWPLGLSIPDTEPGQSLLKACSSGPEHDDHREEDLRRSEHVATKEKVMAVMEVSYRERRRKLGRSDFVSNMDVAAFTVVLLRRRRSESNCIRGGGERRRGRYNCEATFFEILIFEATFEKPKNSILNLDKLR</sequence>
<gene>
    <name evidence="2" type="ORF">BRAPAZ1V2_A04P16140.2</name>
</gene>
<dbReference type="EMBL" id="LS974620">
    <property type="protein sequence ID" value="CAG7906713.1"/>
    <property type="molecule type" value="Genomic_DNA"/>
</dbReference>